<evidence type="ECO:0000313" key="2">
    <source>
        <dbReference type="Proteomes" id="UP000265703"/>
    </source>
</evidence>
<dbReference type="AlphaFoldDB" id="A0A397T870"/>
<comment type="caution">
    <text evidence="1">The sequence shown here is derived from an EMBL/GenBank/DDBJ whole genome shotgun (WGS) entry which is preliminary data.</text>
</comment>
<accession>A0A397T870</accession>
<gene>
    <name evidence="1" type="ORF">C1645_817934</name>
</gene>
<reference evidence="1 2" key="1">
    <citation type="submission" date="2018-06" db="EMBL/GenBank/DDBJ databases">
        <title>Comparative genomics reveals the genomic features of Rhizophagus irregularis, R. cerebriforme, R. diaphanum and Gigaspora rosea, and their symbiotic lifestyle signature.</title>
        <authorList>
            <person name="Morin E."/>
            <person name="San Clemente H."/>
            <person name="Chen E.C.H."/>
            <person name="De La Providencia I."/>
            <person name="Hainaut M."/>
            <person name="Kuo A."/>
            <person name="Kohler A."/>
            <person name="Murat C."/>
            <person name="Tang N."/>
            <person name="Roy S."/>
            <person name="Loubradou J."/>
            <person name="Henrissat B."/>
            <person name="Grigoriev I.V."/>
            <person name="Corradi N."/>
            <person name="Roux C."/>
            <person name="Martin F.M."/>
        </authorList>
    </citation>
    <scope>NUCLEOTIDE SEQUENCE [LARGE SCALE GENOMIC DNA]</scope>
    <source>
        <strain evidence="1 2">DAOM 227022</strain>
    </source>
</reference>
<organism evidence="1 2">
    <name type="scientific">Glomus cerebriforme</name>
    <dbReference type="NCBI Taxonomy" id="658196"/>
    <lineage>
        <taxon>Eukaryota</taxon>
        <taxon>Fungi</taxon>
        <taxon>Fungi incertae sedis</taxon>
        <taxon>Mucoromycota</taxon>
        <taxon>Glomeromycotina</taxon>
        <taxon>Glomeromycetes</taxon>
        <taxon>Glomerales</taxon>
        <taxon>Glomeraceae</taxon>
        <taxon>Glomus</taxon>
    </lineage>
</organism>
<evidence type="ECO:0000313" key="1">
    <source>
        <dbReference type="EMBL" id="RIA94448.1"/>
    </source>
</evidence>
<name>A0A397T870_9GLOM</name>
<dbReference type="EMBL" id="QKYT01000080">
    <property type="protein sequence ID" value="RIA94448.1"/>
    <property type="molecule type" value="Genomic_DNA"/>
</dbReference>
<protein>
    <submittedName>
        <fullName evidence="1">Uncharacterized protein</fullName>
    </submittedName>
</protein>
<sequence>MHLQVSALQTVELVRQPKDPPSLLKTEEGIKNYYVVKYLKEIGILNKEDLDSDYSSLTLINFQNITSNSNEDNSSSYDEENNRWIGINDLPISESFLDNRSEFDKFNLATAKMLEWKVNKPSKFAVKVSQDNAIVKYNRNSKKGISNPTKNQFCIEDHRKIYTIPTFGKTLEINDLLKKELLDSLDDLNVTGLLGRTGFGIFLGRTGLEMLPDSLGKLDLKCYWTPWTNWLSDSLGKLNLECYQTLWANWTWNVTELLRQNRLGMLQTFSDKLNSEMEFTSKKCNLLL</sequence>
<keyword evidence="2" id="KW-1185">Reference proteome</keyword>
<proteinExistence type="predicted"/>
<dbReference type="Proteomes" id="UP000265703">
    <property type="component" value="Unassembled WGS sequence"/>
</dbReference>